<dbReference type="Pfam" id="PF26018">
    <property type="entry name" value="BSH_RND_rel"/>
    <property type="match status" value="1"/>
</dbReference>
<reference evidence="5 7" key="1">
    <citation type="submission" date="2018-08" db="EMBL/GenBank/DDBJ databases">
        <title>A genome reference for cultivated species of the human gut microbiota.</title>
        <authorList>
            <person name="Zou Y."/>
            <person name="Xue W."/>
            <person name="Luo G."/>
        </authorList>
    </citation>
    <scope>NUCLEOTIDE SEQUENCE [LARGE SCALE GENOMIC DNA]</scope>
    <source>
        <strain evidence="5 7">AF26-4BH</strain>
        <strain evidence="4">TF05-5AC</strain>
    </source>
</reference>
<dbReference type="InterPro" id="IPR058729">
    <property type="entry name" value="Beta-barrel_RND-rel"/>
</dbReference>
<sequence length="463" mass="52076">MAGRNNGKIRQYRKPLNINLGIIIFSVIFIYIVICVFLYFTDKHIMGYEVKTGSLSVGNVYQGIALRQETIVMSTDSGYINYYAREGERVGSGKLVCSIDESGQLKELFDANKAEDTQLSDSDLSDIRSEITGYMNGFDRKQFSGVYDFKYSLEGTALKLANINVLQDLQSLNSSASSLITLCSAPVSGIVVYSTDGFEAVSADQITADMFDREKYEKKQLINNDLVAAGDTLYKLSTDENWSIVIQMDAERAQELLEEDYVQVRFLKNQFSSWAKVNVLNNADGNTYVKLDFNNSMITFCADRFIDIELVTKEEQGLKVPNSAIAEKEFFLIPKDYVTKGNNNENGVLKETYTENGEVTTEFIATSIYYETDDDYYIDNSILELGNNLVKPDSTDKYTISRSATLIGVYNINKGYADFKEIQILSQNDEYAIIKSNTTYGLSAYDRIVLDAETVNGDEFIND</sequence>
<evidence type="ECO:0000259" key="3">
    <source>
        <dbReference type="Pfam" id="PF26018"/>
    </source>
</evidence>
<gene>
    <name evidence="5" type="ORF">DWY69_24215</name>
    <name evidence="4" type="ORF">DXC51_17830</name>
</gene>
<dbReference type="Proteomes" id="UP000261166">
    <property type="component" value="Unassembled WGS sequence"/>
</dbReference>
<dbReference type="Proteomes" id="UP000260812">
    <property type="component" value="Unassembled WGS sequence"/>
</dbReference>
<keyword evidence="1" id="KW-0812">Transmembrane</keyword>
<evidence type="ECO:0000313" key="4">
    <source>
        <dbReference type="EMBL" id="RGE57872.1"/>
    </source>
</evidence>
<dbReference type="GeneID" id="97988679"/>
<evidence type="ECO:0000313" key="6">
    <source>
        <dbReference type="Proteomes" id="UP000260812"/>
    </source>
</evidence>
<evidence type="ECO:0000313" key="7">
    <source>
        <dbReference type="Proteomes" id="UP000261166"/>
    </source>
</evidence>
<keyword evidence="1" id="KW-0472">Membrane</keyword>
<feature type="domain" description="RND related beta-barrel" evidence="2">
    <location>
        <begin position="242"/>
        <end position="313"/>
    </location>
</feature>
<feature type="transmembrane region" description="Helical" evidence="1">
    <location>
        <begin position="20"/>
        <end position="40"/>
    </location>
</feature>
<evidence type="ECO:0008006" key="8">
    <source>
        <dbReference type="Google" id="ProtNLM"/>
    </source>
</evidence>
<name>A0A3E3IHA6_9FIRM</name>
<proteinExistence type="predicted"/>
<comment type="caution">
    <text evidence="5">The sequence shown here is derived from an EMBL/GenBank/DDBJ whole genome shotgun (WGS) entry which is preliminary data.</text>
</comment>
<dbReference type="OrthoDB" id="1834786at2"/>
<dbReference type="EMBL" id="QVLV01000013">
    <property type="protein sequence ID" value="RGE57872.1"/>
    <property type="molecule type" value="Genomic_DNA"/>
</dbReference>
<keyword evidence="1" id="KW-1133">Transmembrane helix</keyword>
<evidence type="ECO:0000313" key="5">
    <source>
        <dbReference type="EMBL" id="RGE66469.1"/>
    </source>
</evidence>
<organism evidence="5 7">
    <name type="scientific">Eisenbergiella massiliensis</name>
    <dbReference type="NCBI Taxonomy" id="1720294"/>
    <lineage>
        <taxon>Bacteria</taxon>
        <taxon>Bacillati</taxon>
        <taxon>Bacillota</taxon>
        <taxon>Clostridia</taxon>
        <taxon>Lachnospirales</taxon>
        <taxon>Lachnospiraceae</taxon>
        <taxon>Eisenbergiella</taxon>
    </lineage>
</organism>
<dbReference type="AlphaFoldDB" id="A0A3E3IHA6"/>
<evidence type="ECO:0000256" key="1">
    <source>
        <dbReference type="SAM" id="Phobius"/>
    </source>
</evidence>
<dbReference type="EMBL" id="QVLU01000029">
    <property type="protein sequence ID" value="RGE66469.1"/>
    <property type="molecule type" value="Genomic_DNA"/>
</dbReference>
<feature type="domain" description="RND related barrel-sandwich hybrid" evidence="3">
    <location>
        <begin position="69"/>
        <end position="236"/>
    </location>
</feature>
<dbReference type="Pfam" id="PF26011">
    <property type="entry name" value="Beta-barrel_RND_rel"/>
    <property type="match status" value="1"/>
</dbReference>
<evidence type="ECO:0000259" key="2">
    <source>
        <dbReference type="Pfam" id="PF26011"/>
    </source>
</evidence>
<accession>A0A3E3IHA6</accession>
<keyword evidence="6" id="KW-1185">Reference proteome</keyword>
<protein>
    <recommendedName>
        <fullName evidence="8">Membrane fusion protein</fullName>
    </recommendedName>
</protein>
<dbReference type="InterPro" id="IPR058709">
    <property type="entry name" value="BSH_RND-rel"/>
</dbReference>
<dbReference type="RefSeq" id="WP_025490075.1">
    <property type="nucleotide sequence ID" value="NZ_CALBAU010000476.1"/>
</dbReference>